<dbReference type="PRINTS" id="PR00619">
    <property type="entry name" value="GATAZNFINGER"/>
</dbReference>
<feature type="compositionally biased region" description="Polar residues" evidence="9">
    <location>
        <begin position="1120"/>
        <end position="1133"/>
    </location>
</feature>
<evidence type="ECO:0000256" key="5">
    <source>
        <dbReference type="ARBA" id="ARBA00023015"/>
    </source>
</evidence>
<dbReference type="PROSITE" id="PS00344">
    <property type="entry name" value="GATA_ZN_FINGER_1"/>
    <property type="match status" value="1"/>
</dbReference>
<feature type="compositionally biased region" description="Low complexity" evidence="9">
    <location>
        <begin position="669"/>
        <end position="679"/>
    </location>
</feature>
<dbReference type="FunFam" id="3.30.50.10:FF:000007">
    <property type="entry name" value="Nitrogen regulatory AreA, N-terminal"/>
    <property type="match status" value="1"/>
</dbReference>
<feature type="region of interest" description="Disordered" evidence="9">
    <location>
        <begin position="451"/>
        <end position="544"/>
    </location>
</feature>
<dbReference type="PANTHER" id="PTHR10071:SF281">
    <property type="entry name" value="BOX A-BINDING FACTOR-RELATED"/>
    <property type="match status" value="1"/>
</dbReference>
<feature type="compositionally biased region" description="Polar residues" evidence="9">
    <location>
        <begin position="374"/>
        <end position="388"/>
    </location>
</feature>
<feature type="region of interest" description="Disordered" evidence="9">
    <location>
        <begin position="1017"/>
        <end position="1151"/>
    </location>
</feature>
<accession>A0A4Y9ZBW8</accession>
<gene>
    <name evidence="11" type="ORF">EVG20_g2119</name>
</gene>
<keyword evidence="5" id="KW-0805">Transcription regulation</keyword>
<dbReference type="InterPro" id="IPR039355">
    <property type="entry name" value="Transcription_factor_GATA"/>
</dbReference>
<feature type="region of interest" description="Disordered" evidence="9">
    <location>
        <begin position="809"/>
        <end position="835"/>
    </location>
</feature>
<keyword evidence="2" id="KW-0479">Metal-binding</keyword>
<dbReference type="GO" id="GO:0005634">
    <property type="term" value="C:nucleus"/>
    <property type="evidence" value="ECO:0007669"/>
    <property type="project" value="UniProtKB-SubCell"/>
</dbReference>
<reference evidence="11 12" key="1">
    <citation type="submission" date="2019-02" db="EMBL/GenBank/DDBJ databases">
        <title>Genome sequencing of the rare red list fungi Dentipellis fragilis.</title>
        <authorList>
            <person name="Buettner E."/>
            <person name="Kellner H."/>
        </authorList>
    </citation>
    <scope>NUCLEOTIDE SEQUENCE [LARGE SCALE GENOMIC DNA]</scope>
    <source>
        <strain evidence="11 12">DSM 105465</strain>
    </source>
</reference>
<dbReference type="InterPro" id="IPR013088">
    <property type="entry name" value="Znf_NHR/GATA"/>
</dbReference>
<feature type="compositionally biased region" description="Polar residues" evidence="9">
    <location>
        <begin position="193"/>
        <end position="217"/>
    </location>
</feature>
<dbReference type="SUPFAM" id="SSF57716">
    <property type="entry name" value="Glucocorticoid receptor-like (DNA-binding domain)"/>
    <property type="match status" value="1"/>
</dbReference>
<dbReference type="Gene3D" id="3.30.50.10">
    <property type="entry name" value="Erythroid Transcription Factor GATA-1, subunit A"/>
    <property type="match status" value="1"/>
</dbReference>
<dbReference type="GO" id="GO:0000978">
    <property type="term" value="F:RNA polymerase II cis-regulatory region sequence-specific DNA binding"/>
    <property type="evidence" value="ECO:0007669"/>
    <property type="project" value="TreeGrafter"/>
</dbReference>
<keyword evidence="4" id="KW-0862">Zinc</keyword>
<feature type="domain" description="GATA-type" evidence="10">
    <location>
        <begin position="1151"/>
        <end position="1204"/>
    </location>
</feature>
<feature type="compositionally biased region" description="Polar residues" evidence="9">
    <location>
        <begin position="504"/>
        <end position="515"/>
    </location>
</feature>
<name>A0A4Y9ZBW8_9AGAM</name>
<feature type="compositionally biased region" description="Low complexity" evidence="9">
    <location>
        <begin position="220"/>
        <end position="243"/>
    </location>
</feature>
<comment type="caution">
    <text evidence="11">The sequence shown here is derived from an EMBL/GenBank/DDBJ whole genome shotgun (WGS) entry which is preliminary data.</text>
</comment>
<feature type="compositionally biased region" description="Basic and acidic residues" evidence="9">
    <location>
        <begin position="611"/>
        <end position="627"/>
    </location>
</feature>
<sequence>MEARSQGAGLFCPGQVTAPIYTTLLRGEVWGSVGMQHRDQDASRSQRLRRVGCRDAINSAASIHMALPRLWGSTWAWWDRAAQCRQDALVPVGVPRRASCSRARTSPARHKARRPIARAGAHDRPAWMQEAGMGQKQLQAVRVRASREIQSHSLGAVNQARSLGAYSTTGGVCVRMEFSNAPTQGLADDPAQSRWSPTSRPTVNTSLPAHLSSTTPAERSPLPTSLSSQSSPWIQSLSLSSPDPSAPFMYPMAAPRSAASPDPLPHSSMPPSAPGDWNNIFSAPLNPTMFAQLAASGVLGPPLPHATSSSVPTAPQLPSRYHPTHPQALDPARHTQHLANPSSYPIPENHTGRLFQKPRSGPQFSAPALGPTTAKGSGNPSTLSSPHQPFSLETPFDYNFDFNFPPERSNAGLPPSLWMSPSSTTPSTPGIDPYAFQSLAITRNSSLAESSAASGRSGVPAGPSSSARQEHAPYASSSASGGRRDDTSSSLLSEMFSDRFFTSGPGTEQGASTFPSPLLSGSPDLKSSTLSPVDADPEQLAKEDPLATQVWKMYARTKANLPHAQRMENLTWRMMALALKKKKEEESKAAQAEEASKVKTEATEGEEGLETGDKDGEERGRRIDKGKGTVSVVGFDGKNQDGTEEEDEVVSMDWRAMSRSRSRAPMDWRAASRSRSRPPASVPLFEHAFSESVRFSFPSLDTPSTSAISDMHGHRRYGDSDFAFPSAPLSTTASIPISHPHSGRQTPTSSSVPNQSSLSAVYEGSTHQPHTGDQPAAGLPSSSRYAYPAHLDDSQTFLNSAAHPSSLPSYGLHGLSRTPAANAPSPDKRSFPKHVRKTSFDHTVSKDGILAGVIGRHQVNGKPLPPESLIGTKRRADAPHAESMLRGDPPSVQTSPIIAHPELSQRYARSPYPPSYNFYSGYDGFFDLPGASSLQQDFSVLTTSDDTRHTNSYPDPSHASLHTSTYSPTAGSPHGPNERLSAAAMAASAPWRKAGLEYQQLMGLVYSNLDTTSLGHQPYTHVDPTQILPADHGDSAYPSLHASPSSDGFNGFNSSSAASPEPHNASNASNASSPPSAEGSSNGAQSRNTSRKIASTKRMQDVAARSAAQKKKAASADAATTNGLLRSSTSTPDLASAAGGGPGKGGDGDGEATPTVCTNCQTTNTPLWRRDPEGQPLCNACGLFYKLHGVVRPLSLKTDVIKKRNRASGAPSSGTRKGNSVLPKIASSSSRPRSSTTSNTPASLPGSRLSPSNRIGGSAAAGTLAMKRQRRTSTSVQGPARKQSEGAAA</sequence>
<evidence type="ECO:0000256" key="2">
    <source>
        <dbReference type="ARBA" id="ARBA00022723"/>
    </source>
</evidence>
<feature type="region of interest" description="Disordered" evidence="9">
    <location>
        <begin position="101"/>
        <end position="122"/>
    </location>
</feature>
<dbReference type="GO" id="GO:0008270">
    <property type="term" value="F:zinc ion binding"/>
    <property type="evidence" value="ECO:0007669"/>
    <property type="project" value="UniProtKB-KW"/>
</dbReference>
<keyword evidence="3 8" id="KW-0863">Zinc-finger</keyword>
<evidence type="ECO:0000259" key="10">
    <source>
        <dbReference type="PROSITE" id="PS50114"/>
    </source>
</evidence>
<dbReference type="GO" id="GO:0045944">
    <property type="term" value="P:positive regulation of transcription by RNA polymerase II"/>
    <property type="evidence" value="ECO:0007669"/>
    <property type="project" value="TreeGrafter"/>
</dbReference>
<keyword evidence="6" id="KW-0804">Transcription</keyword>
<dbReference type="EMBL" id="SEOQ01000077">
    <property type="protein sequence ID" value="TFY70889.1"/>
    <property type="molecule type" value="Genomic_DNA"/>
</dbReference>
<keyword evidence="12" id="KW-1185">Reference proteome</keyword>
<feature type="compositionally biased region" description="Basic residues" evidence="9">
    <location>
        <begin position="107"/>
        <end position="116"/>
    </location>
</feature>
<evidence type="ECO:0000256" key="3">
    <source>
        <dbReference type="ARBA" id="ARBA00022771"/>
    </source>
</evidence>
<dbReference type="OrthoDB" id="515401at2759"/>
<dbReference type="Pfam" id="PF00320">
    <property type="entry name" value="GATA"/>
    <property type="match status" value="1"/>
</dbReference>
<feature type="compositionally biased region" description="Polar residues" evidence="9">
    <location>
        <begin position="943"/>
        <end position="970"/>
    </location>
</feature>
<proteinExistence type="predicted"/>
<feature type="compositionally biased region" description="Low complexity" evidence="9">
    <location>
        <begin position="1043"/>
        <end position="1084"/>
    </location>
</feature>
<dbReference type="GO" id="GO:0000981">
    <property type="term" value="F:DNA-binding transcription factor activity, RNA polymerase II-specific"/>
    <property type="evidence" value="ECO:0007669"/>
    <property type="project" value="TreeGrafter"/>
</dbReference>
<evidence type="ECO:0000256" key="6">
    <source>
        <dbReference type="ARBA" id="ARBA00023163"/>
    </source>
</evidence>
<dbReference type="STRING" id="205917.A0A4Y9ZBW8"/>
<dbReference type="InterPro" id="IPR013860">
    <property type="entry name" value="AreA_GATA"/>
</dbReference>
<feature type="region of interest" description="Disordered" evidence="9">
    <location>
        <begin position="183"/>
        <end position="271"/>
    </location>
</feature>
<dbReference type="GO" id="GO:0000122">
    <property type="term" value="P:negative regulation of transcription by RNA polymerase II"/>
    <property type="evidence" value="ECO:0007669"/>
    <property type="project" value="TreeGrafter"/>
</dbReference>
<organism evidence="11 12">
    <name type="scientific">Dentipellis fragilis</name>
    <dbReference type="NCBI Taxonomy" id="205917"/>
    <lineage>
        <taxon>Eukaryota</taxon>
        <taxon>Fungi</taxon>
        <taxon>Dikarya</taxon>
        <taxon>Basidiomycota</taxon>
        <taxon>Agaricomycotina</taxon>
        <taxon>Agaricomycetes</taxon>
        <taxon>Russulales</taxon>
        <taxon>Hericiaceae</taxon>
        <taxon>Dentipellis</taxon>
    </lineage>
</organism>
<dbReference type="PANTHER" id="PTHR10071">
    <property type="entry name" value="TRANSCRIPTION FACTOR GATA FAMILY MEMBER"/>
    <property type="match status" value="1"/>
</dbReference>
<evidence type="ECO:0000256" key="7">
    <source>
        <dbReference type="ARBA" id="ARBA00023242"/>
    </source>
</evidence>
<evidence type="ECO:0000256" key="9">
    <source>
        <dbReference type="SAM" id="MobiDB-lite"/>
    </source>
</evidence>
<evidence type="ECO:0000256" key="1">
    <source>
        <dbReference type="ARBA" id="ARBA00004123"/>
    </source>
</evidence>
<feature type="compositionally biased region" description="Low complexity" evidence="9">
    <location>
        <begin position="1226"/>
        <end position="1243"/>
    </location>
</feature>
<dbReference type="SMART" id="SM00401">
    <property type="entry name" value="ZnF_GATA"/>
    <property type="match status" value="1"/>
</dbReference>
<feature type="region of interest" description="Disordered" evidence="9">
    <location>
        <begin position="585"/>
        <end position="680"/>
    </location>
</feature>
<evidence type="ECO:0000313" key="12">
    <source>
        <dbReference type="Proteomes" id="UP000298327"/>
    </source>
</evidence>
<protein>
    <recommendedName>
        <fullName evidence="10">GATA-type domain-containing protein</fullName>
    </recommendedName>
</protein>
<dbReference type="InterPro" id="IPR000679">
    <property type="entry name" value="Znf_GATA"/>
</dbReference>
<dbReference type="PROSITE" id="PS50114">
    <property type="entry name" value="GATA_ZN_FINGER_2"/>
    <property type="match status" value="1"/>
</dbReference>
<dbReference type="Proteomes" id="UP000298327">
    <property type="component" value="Unassembled WGS sequence"/>
</dbReference>
<evidence type="ECO:0000256" key="8">
    <source>
        <dbReference type="PROSITE-ProRule" id="PRU00094"/>
    </source>
</evidence>
<keyword evidence="7" id="KW-0539">Nucleus</keyword>
<comment type="subcellular location">
    <subcellularLocation>
        <location evidence="1">Nucleus</location>
    </subcellularLocation>
</comment>
<dbReference type="CDD" id="cd00202">
    <property type="entry name" value="ZnF_GATA"/>
    <property type="match status" value="1"/>
</dbReference>
<feature type="region of interest" description="Disordered" evidence="9">
    <location>
        <begin position="731"/>
        <end position="786"/>
    </location>
</feature>
<evidence type="ECO:0000256" key="4">
    <source>
        <dbReference type="ARBA" id="ARBA00022833"/>
    </source>
</evidence>
<feature type="region of interest" description="Disordered" evidence="9">
    <location>
        <begin position="1202"/>
        <end position="1289"/>
    </location>
</feature>
<dbReference type="Pfam" id="PF08550">
    <property type="entry name" value="GATA_AreA"/>
    <property type="match status" value="1"/>
</dbReference>
<feature type="compositionally biased region" description="Polar residues" evidence="9">
    <location>
        <begin position="743"/>
        <end position="771"/>
    </location>
</feature>
<feature type="region of interest" description="Disordered" evidence="9">
    <location>
        <begin position="304"/>
        <end position="390"/>
    </location>
</feature>
<evidence type="ECO:0000313" key="11">
    <source>
        <dbReference type="EMBL" id="TFY70889.1"/>
    </source>
</evidence>
<feature type="region of interest" description="Disordered" evidence="9">
    <location>
        <begin position="943"/>
        <end position="977"/>
    </location>
</feature>